<proteinExistence type="inferred from homology"/>
<evidence type="ECO:0000256" key="1">
    <source>
        <dbReference type="ARBA" id="ARBA00004383"/>
    </source>
</evidence>
<protein>
    <recommendedName>
        <fullName evidence="10">Protein TonB</fullName>
    </recommendedName>
</protein>
<dbReference type="PANTHER" id="PTHR33446">
    <property type="entry name" value="PROTEIN TONB-RELATED"/>
    <property type="match status" value="1"/>
</dbReference>
<dbReference type="EMBL" id="JAGIQF010000001">
    <property type="protein sequence ID" value="MBP0601311.1"/>
    <property type="molecule type" value="Genomic_DNA"/>
</dbReference>
<dbReference type="PANTHER" id="PTHR33446:SF2">
    <property type="entry name" value="PROTEIN TONB"/>
    <property type="match status" value="1"/>
</dbReference>
<evidence type="ECO:0000256" key="8">
    <source>
        <dbReference type="ARBA" id="ARBA00022989"/>
    </source>
</evidence>
<keyword evidence="6" id="KW-0812">Transmembrane</keyword>
<dbReference type="Proteomes" id="UP000666661">
    <property type="component" value="Unassembled WGS sequence"/>
</dbReference>
<keyword evidence="9" id="KW-0472">Membrane</keyword>
<keyword evidence="14" id="KW-1185">Reference proteome</keyword>
<evidence type="ECO:0000256" key="3">
    <source>
        <dbReference type="ARBA" id="ARBA00022448"/>
    </source>
</evidence>
<evidence type="ECO:0000256" key="6">
    <source>
        <dbReference type="ARBA" id="ARBA00022692"/>
    </source>
</evidence>
<feature type="region of interest" description="Disordered" evidence="11">
    <location>
        <begin position="60"/>
        <end position="193"/>
    </location>
</feature>
<name>A0ABS4B3L9_9GAMM</name>
<keyword evidence="3 10" id="KW-0813">Transport</keyword>
<evidence type="ECO:0000256" key="2">
    <source>
        <dbReference type="ARBA" id="ARBA00006555"/>
    </source>
</evidence>
<dbReference type="PRINTS" id="PR01374">
    <property type="entry name" value="TONBPROTEIN"/>
</dbReference>
<evidence type="ECO:0000256" key="5">
    <source>
        <dbReference type="ARBA" id="ARBA00022519"/>
    </source>
</evidence>
<dbReference type="RefSeq" id="WP_209792050.1">
    <property type="nucleotide sequence ID" value="NZ_JAGIQF010000001.1"/>
</dbReference>
<comment type="subcellular location">
    <subcellularLocation>
        <location evidence="1 10">Cell inner membrane</location>
        <topology evidence="1 10">Single-pass membrane protein</topology>
        <orientation evidence="1 10">Periplasmic side</orientation>
    </subcellularLocation>
</comment>
<evidence type="ECO:0000256" key="4">
    <source>
        <dbReference type="ARBA" id="ARBA00022475"/>
    </source>
</evidence>
<dbReference type="PROSITE" id="PS52015">
    <property type="entry name" value="TONB_CTD"/>
    <property type="match status" value="1"/>
</dbReference>
<comment type="function">
    <text evidence="10">Interacts with outer membrane receptor proteins that carry out high-affinity binding and energy dependent uptake into the periplasmic space of specific substrates. It could act to transduce energy from the cytoplasmic membrane to specific energy-requiring processes in the outer membrane, resulting in the release into the periplasm of ligands bound by these outer membrane proteins.</text>
</comment>
<dbReference type="InterPro" id="IPR051045">
    <property type="entry name" value="TonB-dependent_transducer"/>
</dbReference>
<dbReference type="Pfam" id="PF03544">
    <property type="entry name" value="TonB_C"/>
    <property type="match status" value="1"/>
</dbReference>
<dbReference type="InterPro" id="IPR006260">
    <property type="entry name" value="TonB/TolA_C"/>
</dbReference>
<dbReference type="NCBIfam" id="TIGR01352">
    <property type="entry name" value="tonB_Cterm"/>
    <property type="match status" value="1"/>
</dbReference>
<dbReference type="SUPFAM" id="SSF74653">
    <property type="entry name" value="TolA/TonB C-terminal domain"/>
    <property type="match status" value="1"/>
</dbReference>
<comment type="similarity">
    <text evidence="2 10">Belongs to the TonB family.</text>
</comment>
<accession>A0ABS4B3L9</accession>
<organism evidence="13 14">
    <name type="scientific">Aeromonas sanarellii</name>
    <dbReference type="NCBI Taxonomy" id="633415"/>
    <lineage>
        <taxon>Bacteria</taxon>
        <taxon>Pseudomonadati</taxon>
        <taxon>Pseudomonadota</taxon>
        <taxon>Gammaproteobacteria</taxon>
        <taxon>Aeromonadales</taxon>
        <taxon>Aeromonadaceae</taxon>
        <taxon>Aeromonas</taxon>
    </lineage>
</organism>
<feature type="compositionally biased region" description="Low complexity" evidence="11">
    <location>
        <begin position="130"/>
        <end position="153"/>
    </location>
</feature>
<keyword evidence="8" id="KW-1133">Transmembrane helix</keyword>
<evidence type="ECO:0000256" key="10">
    <source>
        <dbReference type="RuleBase" id="RU362123"/>
    </source>
</evidence>
<evidence type="ECO:0000313" key="13">
    <source>
        <dbReference type="EMBL" id="MBP0601311.1"/>
    </source>
</evidence>
<dbReference type="InterPro" id="IPR037682">
    <property type="entry name" value="TonB_C"/>
</dbReference>
<evidence type="ECO:0000259" key="12">
    <source>
        <dbReference type="PROSITE" id="PS52015"/>
    </source>
</evidence>
<feature type="compositionally biased region" description="Low complexity" evidence="11">
    <location>
        <begin position="70"/>
        <end position="81"/>
    </location>
</feature>
<sequence length="257" mass="27370">MNASAMRPAIGRDKMAFGPVQLACLSTALVLHLAILWLVQESRPAPMTPPEPLTLSARWAGESSRDDAPAKAAAAPARSPAINKPAPVRQKVIRPVVKKPAPKPVPKAPPKPKPLPEVKPATQALPGVPPVATTAPATSTSNSQSANSHSAPAKTRQTGTGGGSSAPIARDASLHNPEPPYPPESRRRGEEGRVVLKVRVSREGSAESVEVERSSGHRRLDMTARRTVSRWRFIPARQNQVAVADWARVTIIFKLGT</sequence>
<evidence type="ECO:0000313" key="14">
    <source>
        <dbReference type="Proteomes" id="UP000666661"/>
    </source>
</evidence>
<evidence type="ECO:0000256" key="7">
    <source>
        <dbReference type="ARBA" id="ARBA00022927"/>
    </source>
</evidence>
<comment type="caution">
    <text evidence="13">The sequence shown here is derived from an EMBL/GenBank/DDBJ whole genome shotgun (WGS) entry which is preliminary data.</text>
</comment>
<feature type="compositionally biased region" description="Basic and acidic residues" evidence="11">
    <location>
        <begin position="184"/>
        <end position="193"/>
    </location>
</feature>
<keyword evidence="10" id="KW-0735">Signal-anchor</keyword>
<feature type="domain" description="TonB C-terminal" evidence="12">
    <location>
        <begin position="166"/>
        <end position="257"/>
    </location>
</feature>
<gene>
    <name evidence="13" type="ORF">J8I01_02075</name>
</gene>
<dbReference type="InterPro" id="IPR003538">
    <property type="entry name" value="TonB"/>
</dbReference>
<evidence type="ECO:0000256" key="9">
    <source>
        <dbReference type="ARBA" id="ARBA00023136"/>
    </source>
</evidence>
<keyword evidence="5 10" id="KW-0997">Cell inner membrane</keyword>
<keyword evidence="7 10" id="KW-0653">Protein transport</keyword>
<keyword evidence="4 10" id="KW-1003">Cell membrane</keyword>
<reference evidence="13 14" key="1">
    <citation type="submission" date="2021-03" db="EMBL/GenBank/DDBJ databases">
        <title>Plant growth promoting bacteria isolated from wild legumes nodules and trapping Phaseolus vulgaris L. nodules in the center and southern Mexico.</title>
        <authorList>
            <person name="Estrada P."/>
        </authorList>
    </citation>
    <scope>NUCLEOTIDE SEQUENCE [LARGE SCALE GENOMIC DNA]</scope>
    <source>
        <strain evidence="13 14">MaGu-431</strain>
    </source>
</reference>
<evidence type="ECO:0000256" key="11">
    <source>
        <dbReference type="SAM" id="MobiDB-lite"/>
    </source>
</evidence>
<dbReference type="Gene3D" id="3.30.1150.10">
    <property type="match status" value="1"/>
</dbReference>
<feature type="compositionally biased region" description="Pro residues" evidence="11">
    <location>
        <begin position="102"/>
        <end position="117"/>
    </location>
</feature>